<evidence type="ECO:0000256" key="1">
    <source>
        <dbReference type="ARBA" id="ARBA00022722"/>
    </source>
</evidence>
<proteinExistence type="predicted"/>
<comment type="caution">
    <text evidence="4">The sequence shown here is derived from an EMBL/GenBank/DDBJ whole genome shotgun (WGS) entry which is preliminary data.</text>
</comment>
<evidence type="ECO:0000313" key="5">
    <source>
        <dbReference type="Proteomes" id="UP001152607"/>
    </source>
</evidence>
<dbReference type="SUPFAM" id="SSF53933">
    <property type="entry name" value="Microbial ribonucleases"/>
    <property type="match status" value="1"/>
</dbReference>
<reference evidence="4" key="1">
    <citation type="submission" date="2023-01" db="EMBL/GenBank/DDBJ databases">
        <authorList>
            <person name="Van Ghelder C."/>
            <person name="Rancurel C."/>
        </authorList>
    </citation>
    <scope>NUCLEOTIDE SEQUENCE</scope>
    <source>
        <strain evidence="4">CNCM I-4278</strain>
    </source>
</reference>
<protein>
    <submittedName>
        <fullName evidence="4">Uncharacterized protein</fullName>
    </submittedName>
</protein>
<feature type="chain" id="PRO_5040952513" evidence="3">
    <location>
        <begin position="22"/>
        <end position="169"/>
    </location>
</feature>
<evidence type="ECO:0000256" key="2">
    <source>
        <dbReference type="ARBA" id="ARBA00022801"/>
    </source>
</evidence>
<keyword evidence="1" id="KW-0540">Nuclease</keyword>
<dbReference type="GO" id="GO:0003723">
    <property type="term" value="F:RNA binding"/>
    <property type="evidence" value="ECO:0007669"/>
    <property type="project" value="InterPro"/>
</dbReference>
<name>A0A9W4XM00_9PLEO</name>
<dbReference type="Gene3D" id="3.10.450.30">
    <property type="entry name" value="Microbial ribonucleases"/>
    <property type="match status" value="1"/>
</dbReference>
<evidence type="ECO:0000256" key="3">
    <source>
        <dbReference type="SAM" id="SignalP"/>
    </source>
</evidence>
<dbReference type="GO" id="GO:0016787">
    <property type="term" value="F:hydrolase activity"/>
    <property type="evidence" value="ECO:0007669"/>
    <property type="project" value="UniProtKB-KW"/>
</dbReference>
<evidence type="ECO:0000313" key="4">
    <source>
        <dbReference type="EMBL" id="CAI6336889.1"/>
    </source>
</evidence>
<dbReference type="OrthoDB" id="4470832at2759"/>
<dbReference type="Pfam" id="PF00545">
    <property type="entry name" value="Ribonuclease"/>
    <property type="match status" value="1"/>
</dbReference>
<dbReference type="GO" id="GO:0004521">
    <property type="term" value="F:RNA endonuclease activity"/>
    <property type="evidence" value="ECO:0007669"/>
    <property type="project" value="InterPro"/>
</dbReference>
<keyword evidence="2" id="KW-0378">Hydrolase</keyword>
<feature type="signal peptide" evidence="3">
    <location>
        <begin position="1"/>
        <end position="21"/>
    </location>
</feature>
<dbReference type="AlphaFoldDB" id="A0A9W4XM00"/>
<dbReference type="InterPro" id="IPR000026">
    <property type="entry name" value="N1-like"/>
</dbReference>
<keyword evidence="5" id="KW-1185">Reference proteome</keyword>
<organism evidence="4 5">
    <name type="scientific">Periconia digitata</name>
    <dbReference type="NCBI Taxonomy" id="1303443"/>
    <lineage>
        <taxon>Eukaryota</taxon>
        <taxon>Fungi</taxon>
        <taxon>Dikarya</taxon>
        <taxon>Ascomycota</taxon>
        <taxon>Pezizomycotina</taxon>
        <taxon>Dothideomycetes</taxon>
        <taxon>Pleosporomycetidae</taxon>
        <taxon>Pleosporales</taxon>
        <taxon>Massarineae</taxon>
        <taxon>Periconiaceae</taxon>
        <taxon>Periconia</taxon>
    </lineage>
</organism>
<dbReference type="InterPro" id="IPR016191">
    <property type="entry name" value="Ribonuclease/ribotoxin"/>
</dbReference>
<accession>A0A9W4XM00</accession>
<keyword evidence="3" id="KW-0732">Signal</keyword>
<gene>
    <name evidence="4" type="ORF">PDIGIT_LOCUS9995</name>
</gene>
<dbReference type="EMBL" id="CAOQHR010000007">
    <property type="protein sequence ID" value="CAI6336889.1"/>
    <property type="molecule type" value="Genomic_DNA"/>
</dbReference>
<sequence length="169" mass="19010">MLFTQTLITLVLTSVSVSVSAFPVTENDSNSIVARDATYTCTPKKNDSSVKKFKVSESRALAQAKIALYEAGKSGDPHRYHNGDNIQFGTKPCNKKDAELWEYPIYWDDLKKEWKKDEASKDQAKTPLRIVYLKDKGSHDGRPKLCGVMTHSEVDANNQGKDFFVKCDK</sequence>
<dbReference type="Proteomes" id="UP001152607">
    <property type="component" value="Unassembled WGS sequence"/>
</dbReference>